<dbReference type="AlphaFoldDB" id="A0A0D2L0X7"/>
<dbReference type="EMBL" id="KN817568">
    <property type="protein sequence ID" value="KJA20317.1"/>
    <property type="molecule type" value="Genomic_DNA"/>
</dbReference>
<sequence length="152" mass="17075">MHTPAWRVLPLESATAHEPSTQPADDITYTCASHRPRWRLHDGAPIHGPTARRRTYVPSLCGRLAFRCSSCAQHTRPSHTSPAHDPRTTFHLPMTMHITEHARGSAQELRQPSLDQFRLVARLLPASSRQETLHTHLNFPETAARCFAPPPS</sequence>
<protein>
    <submittedName>
        <fullName evidence="2">Uncharacterized protein</fullName>
    </submittedName>
</protein>
<proteinExistence type="predicted"/>
<evidence type="ECO:0000313" key="2">
    <source>
        <dbReference type="EMBL" id="KJA20317.1"/>
    </source>
</evidence>
<name>A0A0D2L0X7_HYPSF</name>
<reference evidence="3" key="1">
    <citation type="submission" date="2014-04" db="EMBL/GenBank/DDBJ databases">
        <title>Evolutionary Origins and Diversification of the Mycorrhizal Mutualists.</title>
        <authorList>
            <consortium name="DOE Joint Genome Institute"/>
            <consortium name="Mycorrhizal Genomics Consortium"/>
            <person name="Kohler A."/>
            <person name="Kuo A."/>
            <person name="Nagy L.G."/>
            <person name="Floudas D."/>
            <person name="Copeland A."/>
            <person name="Barry K.W."/>
            <person name="Cichocki N."/>
            <person name="Veneault-Fourrey C."/>
            <person name="LaButti K."/>
            <person name="Lindquist E.A."/>
            <person name="Lipzen A."/>
            <person name="Lundell T."/>
            <person name="Morin E."/>
            <person name="Murat C."/>
            <person name="Riley R."/>
            <person name="Ohm R."/>
            <person name="Sun H."/>
            <person name="Tunlid A."/>
            <person name="Henrissat B."/>
            <person name="Grigoriev I.V."/>
            <person name="Hibbett D.S."/>
            <person name="Martin F."/>
        </authorList>
    </citation>
    <scope>NUCLEOTIDE SEQUENCE [LARGE SCALE GENOMIC DNA]</scope>
    <source>
        <strain evidence="3">FD-334 SS-4</strain>
    </source>
</reference>
<accession>A0A0D2L0X7</accession>
<gene>
    <name evidence="2" type="ORF">HYPSUDRAFT_203825</name>
</gene>
<evidence type="ECO:0000256" key="1">
    <source>
        <dbReference type="SAM" id="MobiDB-lite"/>
    </source>
</evidence>
<feature type="region of interest" description="Disordered" evidence="1">
    <location>
        <begin position="1"/>
        <end position="25"/>
    </location>
</feature>
<evidence type="ECO:0000313" key="3">
    <source>
        <dbReference type="Proteomes" id="UP000054270"/>
    </source>
</evidence>
<dbReference type="Proteomes" id="UP000054270">
    <property type="component" value="Unassembled WGS sequence"/>
</dbReference>
<keyword evidence="3" id="KW-1185">Reference proteome</keyword>
<organism evidence="2 3">
    <name type="scientific">Hypholoma sublateritium (strain FD-334 SS-4)</name>
    <dbReference type="NCBI Taxonomy" id="945553"/>
    <lineage>
        <taxon>Eukaryota</taxon>
        <taxon>Fungi</taxon>
        <taxon>Dikarya</taxon>
        <taxon>Basidiomycota</taxon>
        <taxon>Agaricomycotina</taxon>
        <taxon>Agaricomycetes</taxon>
        <taxon>Agaricomycetidae</taxon>
        <taxon>Agaricales</taxon>
        <taxon>Agaricineae</taxon>
        <taxon>Strophariaceae</taxon>
        <taxon>Hypholoma</taxon>
    </lineage>
</organism>